<dbReference type="PANTHER" id="PTHR37305:SF1">
    <property type="entry name" value="MEMBRANE PROTEIN"/>
    <property type="match status" value="1"/>
</dbReference>
<feature type="transmembrane region" description="Helical" evidence="1">
    <location>
        <begin position="21"/>
        <end position="44"/>
    </location>
</feature>
<dbReference type="PATRIC" id="fig|1158601.3.peg.3007"/>
<name>R2RGV2_9ENTE</name>
<proteinExistence type="predicted"/>
<keyword evidence="1" id="KW-0472">Membrane</keyword>
<evidence type="ECO:0000313" key="2">
    <source>
        <dbReference type="EMBL" id="EOH75234.1"/>
    </source>
</evidence>
<dbReference type="Proteomes" id="UP000014148">
    <property type="component" value="Unassembled WGS sequence"/>
</dbReference>
<feature type="transmembrane region" description="Helical" evidence="1">
    <location>
        <begin position="64"/>
        <end position="88"/>
    </location>
</feature>
<dbReference type="Proteomes" id="UP000013783">
    <property type="component" value="Unassembled WGS sequence"/>
</dbReference>
<dbReference type="eggNOG" id="ENOG5032CBA">
    <property type="taxonomic scope" value="Bacteria"/>
</dbReference>
<keyword evidence="5" id="KW-1185">Reference proteome</keyword>
<feature type="transmembrane region" description="Helical" evidence="1">
    <location>
        <begin position="191"/>
        <end position="212"/>
    </location>
</feature>
<feature type="transmembrane region" description="Helical" evidence="1">
    <location>
        <begin position="159"/>
        <end position="184"/>
    </location>
</feature>
<dbReference type="AlphaFoldDB" id="R2RGV2"/>
<keyword evidence="1" id="KW-0812">Transmembrane</keyword>
<keyword evidence="1" id="KW-1133">Transmembrane helix</keyword>
<evidence type="ECO:0000313" key="3">
    <source>
        <dbReference type="EMBL" id="EOT66696.1"/>
    </source>
</evidence>
<dbReference type="EMBL" id="ASWA01000003">
    <property type="protein sequence ID" value="EOT66696.1"/>
    <property type="molecule type" value="Genomic_DNA"/>
</dbReference>
<sequence length="259" mass="28366">MEIWTIYKMEILKTLKRKNSLILLIPSILVVIMSFALSTGGLTLTGDGLTENSQFACLDFINTLWAFFSMLGIWGILLILVAAFQFSGEVSSGQIKMTLLRVGKRGRVIVAKFLALMTVTACAFILFTLVIAGSYYLFIAESSIGNGHFQSGMIELPEVLASILFIFLHLSLFMAVTFLAGLYLSPFTTFVTALIGMFIVNYLIGANTFSFLKYSALSVSNNLIAGKAEHLLPALLSTLAIISLFLALASLLFKRVDIK</sequence>
<comment type="caution">
    <text evidence="2">The sequence shown here is derived from an EMBL/GenBank/DDBJ whole genome shotgun (WGS) entry which is preliminary data.</text>
</comment>
<dbReference type="PANTHER" id="PTHR37305">
    <property type="entry name" value="INTEGRAL MEMBRANE PROTEIN-RELATED"/>
    <property type="match status" value="1"/>
</dbReference>
<reference evidence="2 4" key="1">
    <citation type="submission" date="2013-02" db="EMBL/GenBank/DDBJ databases">
        <title>The Genome Sequence of Enterococcus malodoratus ATCC_43197.</title>
        <authorList>
            <consortium name="The Broad Institute Genome Sequencing Platform"/>
            <consortium name="The Broad Institute Genome Sequencing Center for Infectious Disease"/>
            <person name="Earl A.M."/>
            <person name="Gilmore M.S."/>
            <person name="Lebreton F."/>
            <person name="Walker B."/>
            <person name="Young S.K."/>
            <person name="Zeng Q."/>
            <person name="Gargeya S."/>
            <person name="Fitzgerald M."/>
            <person name="Haas B."/>
            <person name="Abouelleil A."/>
            <person name="Alvarado L."/>
            <person name="Arachchi H.M."/>
            <person name="Berlin A.M."/>
            <person name="Chapman S.B."/>
            <person name="Dewar J."/>
            <person name="Goldberg J."/>
            <person name="Griggs A."/>
            <person name="Gujja S."/>
            <person name="Hansen M."/>
            <person name="Howarth C."/>
            <person name="Imamovic A."/>
            <person name="Larimer J."/>
            <person name="McCowan C."/>
            <person name="Murphy C."/>
            <person name="Neiman D."/>
            <person name="Pearson M."/>
            <person name="Priest M."/>
            <person name="Roberts A."/>
            <person name="Saif S."/>
            <person name="Shea T."/>
            <person name="Sisk P."/>
            <person name="Sykes S."/>
            <person name="Wortman J."/>
            <person name="Nusbaum C."/>
            <person name="Birren B."/>
        </authorList>
    </citation>
    <scope>NUCLEOTIDE SEQUENCE [LARGE SCALE GENOMIC DNA]</scope>
    <source>
        <strain evidence="2 4">ATCC 43197</strain>
    </source>
</reference>
<accession>R2RGV2</accession>
<feature type="transmembrane region" description="Helical" evidence="1">
    <location>
        <begin position="109"/>
        <end position="139"/>
    </location>
</feature>
<evidence type="ECO:0000313" key="4">
    <source>
        <dbReference type="Proteomes" id="UP000013783"/>
    </source>
</evidence>
<dbReference type="OrthoDB" id="2029939at2"/>
<dbReference type="EMBL" id="AJAK01000020">
    <property type="protein sequence ID" value="EOH75234.1"/>
    <property type="molecule type" value="Genomic_DNA"/>
</dbReference>
<organism evidence="2 4">
    <name type="scientific">Enterococcus malodoratus ATCC 43197</name>
    <dbReference type="NCBI Taxonomy" id="1158601"/>
    <lineage>
        <taxon>Bacteria</taxon>
        <taxon>Bacillati</taxon>
        <taxon>Bacillota</taxon>
        <taxon>Bacilli</taxon>
        <taxon>Lactobacillales</taxon>
        <taxon>Enterococcaceae</taxon>
        <taxon>Enterococcus</taxon>
    </lineage>
</organism>
<evidence type="ECO:0000313" key="5">
    <source>
        <dbReference type="Proteomes" id="UP000014148"/>
    </source>
</evidence>
<dbReference type="STRING" id="71451.RV07_GL001597"/>
<dbReference type="RefSeq" id="WP_010741836.1">
    <property type="nucleotide sequence ID" value="NZ_KB946251.1"/>
</dbReference>
<protein>
    <submittedName>
        <fullName evidence="2">Uncharacterized protein</fullName>
    </submittedName>
</protein>
<feature type="transmembrane region" description="Helical" evidence="1">
    <location>
        <begin position="232"/>
        <end position="253"/>
    </location>
</feature>
<reference evidence="3 5" key="2">
    <citation type="submission" date="2013-03" db="EMBL/GenBank/DDBJ databases">
        <title>The Genome Sequence of Enterococcus malodoratus ATCC_43197 (PacBio/Illumina hybrid assembly).</title>
        <authorList>
            <consortium name="The Broad Institute Genomics Platform"/>
            <consortium name="The Broad Institute Genome Sequencing Center for Infectious Disease"/>
            <person name="Earl A."/>
            <person name="Russ C."/>
            <person name="Gilmore M."/>
            <person name="Surin D."/>
            <person name="Walker B."/>
            <person name="Young S."/>
            <person name="Zeng Q."/>
            <person name="Gargeya S."/>
            <person name="Fitzgerald M."/>
            <person name="Haas B."/>
            <person name="Abouelleil A."/>
            <person name="Allen A.W."/>
            <person name="Alvarado L."/>
            <person name="Arachchi H.M."/>
            <person name="Berlin A.M."/>
            <person name="Chapman S.B."/>
            <person name="Gainer-Dewar J."/>
            <person name="Goldberg J."/>
            <person name="Griggs A."/>
            <person name="Gujja S."/>
            <person name="Hansen M."/>
            <person name="Howarth C."/>
            <person name="Imamovic A."/>
            <person name="Ireland A."/>
            <person name="Larimer J."/>
            <person name="McCowan C."/>
            <person name="Murphy C."/>
            <person name="Pearson M."/>
            <person name="Poon T.W."/>
            <person name="Priest M."/>
            <person name="Roberts A."/>
            <person name="Saif S."/>
            <person name="Shea T."/>
            <person name="Sisk P."/>
            <person name="Sykes S."/>
            <person name="Wortman J."/>
            <person name="Nusbaum C."/>
            <person name="Birren B."/>
        </authorList>
    </citation>
    <scope>NUCLEOTIDE SEQUENCE [LARGE SCALE GENOMIC DNA]</scope>
    <source>
        <strain evidence="3 5">ATCC 43197</strain>
    </source>
</reference>
<evidence type="ECO:0000256" key="1">
    <source>
        <dbReference type="SAM" id="Phobius"/>
    </source>
</evidence>
<gene>
    <name evidence="3" type="ORF">I585_02217</name>
    <name evidence="2" type="ORF">UAI_03036</name>
</gene>